<reference evidence="2" key="1">
    <citation type="journal article" date="2020" name="Phytopathology">
        <title>Genome sequence of the chestnut blight fungus Cryphonectria parasitica EP155: A fundamental resource for an archetypical invasive plant pathogen.</title>
        <authorList>
            <person name="Crouch J.A."/>
            <person name="Dawe A."/>
            <person name="Aerts A."/>
            <person name="Barry K."/>
            <person name="Churchill A.C.L."/>
            <person name="Grimwood J."/>
            <person name="Hillman B."/>
            <person name="Milgroom M.G."/>
            <person name="Pangilinan J."/>
            <person name="Smith M."/>
            <person name="Salamov A."/>
            <person name="Schmutz J."/>
            <person name="Yadav J."/>
            <person name="Grigoriev I.V."/>
            <person name="Nuss D."/>
        </authorList>
    </citation>
    <scope>NUCLEOTIDE SEQUENCE</scope>
    <source>
        <strain evidence="2">EP155</strain>
    </source>
</reference>
<feature type="non-terminal residue" evidence="2">
    <location>
        <position position="305"/>
    </location>
</feature>
<evidence type="ECO:0000256" key="1">
    <source>
        <dbReference type="SAM" id="MobiDB-lite"/>
    </source>
</evidence>
<sequence>LTKPIAIPATSAKLGSPFMRAYPPWLTSYSIDRVAFLGFLDDLNRCAVANPPVQVLGLAAQVVGLVPLATAQIVGGAVQLSASVATFALSKGRTEMCLRDANRKLFAPQGLKVEVARLDALAKIAEIPVLDPVTGKLDKKAPVLLPLEGVEAYSQGLSAQQRRLDSLQEWIAPLDMAPLPEVKQSTNVLGKIHMMASEGQRKKEEKKILKDREKALEKHHDINKDQEKERSKFGKEMQKLEREETKVRLKRSSSTRTTLKDLRKVDKDREKLVKEHEKEMEKLHKDKGKEDKEEKGIRKILWLVI</sequence>
<proteinExistence type="predicted"/>
<dbReference type="EMBL" id="MU032347">
    <property type="protein sequence ID" value="KAF3766426.1"/>
    <property type="molecule type" value="Genomic_DNA"/>
</dbReference>
<comment type="caution">
    <text evidence="2">The sequence shown here is derived from an EMBL/GenBank/DDBJ whole genome shotgun (WGS) entry which is preliminary data.</text>
</comment>
<evidence type="ECO:0000313" key="2">
    <source>
        <dbReference type="EMBL" id="KAF3766426.1"/>
    </source>
</evidence>
<keyword evidence="3" id="KW-1185">Reference proteome</keyword>
<accession>A0A9P4Y4D1</accession>
<feature type="compositionally biased region" description="Basic and acidic residues" evidence="1">
    <location>
        <begin position="258"/>
        <end position="290"/>
    </location>
</feature>
<dbReference type="PANTHER" id="PTHR38887:SF1">
    <property type="entry name" value="RAS MODIFICATION PROTEIN ERF4"/>
    <property type="match status" value="1"/>
</dbReference>
<dbReference type="PANTHER" id="PTHR38887">
    <property type="entry name" value="CHROMOSOME 21, WHOLE GENOME SHOTGUN SEQUENCE"/>
    <property type="match status" value="1"/>
</dbReference>
<name>A0A9P4Y4D1_CRYP1</name>
<feature type="non-terminal residue" evidence="2">
    <location>
        <position position="1"/>
    </location>
</feature>
<protein>
    <submittedName>
        <fullName evidence="2">Uncharacterized protein</fullName>
    </submittedName>
</protein>
<organism evidence="2 3">
    <name type="scientific">Cryphonectria parasitica (strain ATCC 38755 / EP155)</name>
    <dbReference type="NCBI Taxonomy" id="660469"/>
    <lineage>
        <taxon>Eukaryota</taxon>
        <taxon>Fungi</taxon>
        <taxon>Dikarya</taxon>
        <taxon>Ascomycota</taxon>
        <taxon>Pezizomycotina</taxon>
        <taxon>Sordariomycetes</taxon>
        <taxon>Sordariomycetidae</taxon>
        <taxon>Diaporthales</taxon>
        <taxon>Cryphonectriaceae</taxon>
        <taxon>Cryphonectria-Endothia species complex</taxon>
        <taxon>Cryphonectria</taxon>
    </lineage>
</organism>
<dbReference type="RefSeq" id="XP_040777387.1">
    <property type="nucleotide sequence ID" value="XM_040916131.1"/>
</dbReference>
<gene>
    <name evidence="2" type="ORF">M406DRAFT_240565</name>
</gene>
<dbReference type="Proteomes" id="UP000803844">
    <property type="component" value="Unassembled WGS sequence"/>
</dbReference>
<dbReference type="AlphaFoldDB" id="A0A9P4Y4D1"/>
<dbReference type="InterPro" id="IPR053221">
    <property type="entry name" value="Burnettramic_acid_biosynth"/>
</dbReference>
<dbReference type="OrthoDB" id="3068835at2759"/>
<feature type="region of interest" description="Disordered" evidence="1">
    <location>
        <begin position="214"/>
        <end position="290"/>
    </location>
</feature>
<evidence type="ECO:0000313" key="3">
    <source>
        <dbReference type="Proteomes" id="UP000803844"/>
    </source>
</evidence>
<feature type="compositionally biased region" description="Basic and acidic residues" evidence="1">
    <location>
        <begin position="214"/>
        <end position="247"/>
    </location>
</feature>
<dbReference type="GeneID" id="63833260"/>